<keyword evidence="5 7" id="KW-0472">Membrane</keyword>
<evidence type="ECO:0000256" key="7">
    <source>
        <dbReference type="SAM" id="Phobius"/>
    </source>
</evidence>
<feature type="transmembrane region" description="Helical" evidence="7">
    <location>
        <begin position="336"/>
        <end position="359"/>
    </location>
</feature>
<dbReference type="PANTHER" id="PTHR31851">
    <property type="entry name" value="FE(2+)/MN(2+) TRANSPORTER PCL1"/>
    <property type="match status" value="1"/>
</dbReference>
<feature type="transmembrane region" description="Helical" evidence="7">
    <location>
        <begin position="302"/>
        <end position="324"/>
    </location>
</feature>
<dbReference type="OrthoDB" id="73465at2759"/>
<keyword evidence="9" id="KW-1185">Reference proteome</keyword>
<evidence type="ECO:0000256" key="3">
    <source>
        <dbReference type="ARBA" id="ARBA00022692"/>
    </source>
</evidence>
<reference evidence="8 9" key="1">
    <citation type="submission" date="2019-03" db="EMBL/GenBank/DDBJ databases">
        <title>Rhodosporidium diobovatum UCD-FST 08-225 genome sequencing, assembly, and annotation.</title>
        <authorList>
            <person name="Fakankun I.U."/>
            <person name="Fristensky B."/>
            <person name="Levin D.B."/>
        </authorList>
    </citation>
    <scope>NUCLEOTIDE SEQUENCE [LARGE SCALE GENOMIC DNA]</scope>
    <source>
        <strain evidence="8 9">UCD-FST 08-225</strain>
    </source>
</reference>
<dbReference type="STRING" id="5288.A0A5C5G7V3"/>
<feature type="region of interest" description="Disordered" evidence="6">
    <location>
        <begin position="217"/>
        <end position="248"/>
    </location>
</feature>
<evidence type="ECO:0000313" key="8">
    <source>
        <dbReference type="EMBL" id="TNY23961.1"/>
    </source>
</evidence>
<evidence type="ECO:0000256" key="5">
    <source>
        <dbReference type="ARBA" id="ARBA00023136"/>
    </source>
</evidence>
<keyword evidence="4 7" id="KW-1133">Transmembrane helix</keyword>
<dbReference type="EMBL" id="SOZI01000006">
    <property type="protein sequence ID" value="TNY23961.1"/>
    <property type="molecule type" value="Genomic_DNA"/>
</dbReference>
<dbReference type="AlphaFoldDB" id="A0A5C5G7V3"/>
<dbReference type="GO" id="GO:0012505">
    <property type="term" value="C:endomembrane system"/>
    <property type="evidence" value="ECO:0007669"/>
    <property type="project" value="UniProtKB-SubCell"/>
</dbReference>
<dbReference type="Proteomes" id="UP000311382">
    <property type="component" value="Unassembled WGS sequence"/>
</dbReference>
<evidence type="ECO:0000256" key="6">
    <source>
        <dbReference type="SAM" id="MobiDB-lite"/>
    </source>
</evidence>
<organism evidence="8 9">
    <name type="scientific">Rhodotorula diobovata</name>
    <dbReference type="NCBI Taxonomy" id="5288"/>
    <lineage>
        <taxon>Eukaryota</taxon>
        <taxon>Fungi</taxon>
        <taxon>Dikarya</taxon>
        <taxon>Basidiomycota</taxon>
        <taxon>Pucciniomycotina</taxon>
        <taxon>Microbotryomycetes</taxon>
        <taxon>Sporidiobolales</taxon>
        <taxon>Sporidiobolaceae</taxon>
        <taxon>Rhodotorula</taxon>
    </lineage>
</organism>
<evidence type="ECO:0000256" key="2">
    <source>
        <dbReference type="ARBA" id="ARBA00007049"/>
    </source>
</evidence>
<dbReference type="InterPro" id="IPR008217">
    <property type="entry name" value="Ccc1_fam"/>
</dbReference>
<evidence type="ECO:0000256" key="4">
    <source>
        <dbReference type="ARBA" id="ARBA00022989"/>
    </source>
</evidence>
<comment type="subcellular location">
    <subcellularLocation>
        <location evidence="1">Endomembrane system</location>
        <topology evidence="1">Multi-pass membrane protein</topology>
    </subcellularLocation>
</comment>
<keyword evidence="3 7" id="KW-0812">Transmembrane</keyword>
<evidence type="ECO:0000313" key="9">
    <source>
        <dbReference type="Proteomes" id="UP000311382"/>
    </source>
</evidence>
<feature type="transmembrane region" description="Helical" evidence="7">
    <location>
        <begin position="271"/>
        <end position="296"/>
    </location>
</feature>
<accession>A0A5C5G7V3</accession>
<comment type="similarity">
    <text evidence="2">Belongs to the CCC1 family.</text>
</comment>
<proteinExistence type="inferred from homology"/>
<dbReference type="GO" id="GO:0005384">
    <property type="term" value="F:manganese ion transmembrane transporter activity"/>
    <property type="evidence" value="ECO:0007669"/>
    <property type="project" value="InterPro"/>
</dbReference>
<dbReference type="Pfam" id="PF01988">
    <property type="entry name" value="VIT1"/>
    <property type="match status" value="1"/>
</dbReference>
<dbReference type="GO" id="GO:0030026">
    <property type="term" value="P:intracellular manganese ion homeostasis"/>
    <property type="evidence" value="ECO:0007669"/>
    <property type="project" value="InterPro"/>
</dbReference>
<name>A0A5C5G7V3_9BASI</name>
<gene>
    <name evidence="8" type="ORF">DMC30DRAFT_443884</name>
</gene>
<protein>
    <submittedName>
        <fullName evidence="8">VIT family-domain-containing protein</fullName>
    </submittedName>
</protein>
<comment type="caution">
    <text evidence="8">The sequence shown here is derived from an EMBL/GenBank/DDBJ whole genome shotgun (WGS) entry which is preliminary data.</text>
</comment>
<sequence>MSAPSEPVAANTAPGAASAVALPSRSKRATDGSSAPVWSLESSANGNAEVPLAAKCDLHNRERTVCCRDLKGDDERHLINPDIVRDCIIGLADGLTVPFALTAGLSSLGSSRLVYTAGIAELVSGALSMGVGGFLSAQAERDHYRYLRKNTRERVLRSCAGEMEREVNAILSPLGVDAALSRRVAGALLSVEATLPPPQAPQSILRQCLNVVARRPRFSSSPSSSSDPERRHLLPTAVHKSDGEDDEDDKGLTAFLLKFGEGLEETTDARLFVSAFTIGVSYLLGGLVPLLPYFFIDLAFDALMWSIGITSVVLLVFGIFKTYFTGAAIGVSGYTYGAVSTLLVGAFAAGASFLIVSALEGAGGK</sequence>
<evidence type="ECO:0000256" key="1">
    <source>
        <dbReference type="ARBA" id="ARBA00004127"/>
    </source>
</evidence>
<feature type="region of interest" description="Disordered" evidence="6">
    <location>
        <begin position="1"/>
        <end position="36"/>
    </location>
</feature>